<proteinExistence type="predicted"/>
<evidence type="ECO:0000256" key="1">
    <source>
        <dbReference type="SAM" id="MobiDB-lite"/>
    </source>
</evidence>
<feature type="compositionally biased region" description="Pro residues" evidence="1">
    <location>
        <begin position="1"/>
        <end position="10"/>
    </location>
</feature>
<comment type="caution">
    <text evidence="2">The sequence shown here is derived from an EMBL/GenBank/DDBJ whole genome shotgun (WGS) entry which is preliminary data.</text>
</comment>
<dbReference type="Proteomes" id="UP000193467">
    <property type="component" value="Unassembled WGS sequence"/>
</dbReference>
<feature type="compositionally biased region" description="Low complexity" evidence="1">
    <location>
        <begin position="248"/>
        <end position="258"/>
    </location>
</feature>
<dbReference type="STRING" id="106004.A0A1Y2DUC7"/>
<feature type="region of interest" description="Disordered" evidence="1">
    <location>
        <begin position="339"/>
        <end position="380"/>
    </location>
</feature>
<keyword evidence="3" id="KW-1185">Reference proteome</keyword>
<dbReference type="OrthoDB" id="1728974at2759"/>
<feature type="compositionally biased region" description="Pro residues" evidence="1">
    <location>
        <begin position="27"/>
        <end position="44"/>
    </location>
</feature>
<feature type="region of interest" description="Disordered" evidence="1">
    <location>
        <begin position="1"/>
        <end position="68"/>
    </location>
</feature>
<accession>A0A1Y2DUC7</accession>
<reference evidence="2 3" key="1">
    <citation type="submission" date="2016-07" db="EMBL/GenBank/DDBJ databases">
        <title>Pervasive Adenine N6-methylation of Active Genes in Fungi.</title>
        <authorList>
            <consortium name="DOE Joint Genome Institute"/>
            <person name="Mondo S.J."/>
            <person name="Dannebaum R.O."/>
            <person name="Kuo R.C."/>
            <person name="Labutti K."/>
            <person name="Haridas S."/>
            <person name="Kuo A."/>
            <person name="Salamov A."/>
            <person name="Ahrendt S.R."/>
            <person name="Lipzen A."/>
            <person name="Sullivan W."/>
            <person name="Andreopoulos W.B."/>
            <person name="Clum A."/>
            <person name="Lindquist E."/>
            <person name="Daum C."/>
            <person name="Ramamoorthy G.K."/>
            <person name="Gryganskyi A."/>
            <person name="Culley D."/>
            <person name="Magnuson J.K."/>
            <person name="James T.Y."/>
            <person name="O'Malley M.A."/>
            <person name="Stajich J.E."/>
            <person name="Spatafora J.W."/>
            <person name="Visel A."/>
            <person name="Grigoriev I.V."/>
        </authorList>
    </citation>
    <scope>NUCLEOTIDE SEQUENCE [LARGE SCALE GENOMIC DNA]</scope>
    <source>
        <strain evidence="2 3">62-1032</strain>
    </source>
</reference>
<feature type="region of interest" description="Disordered" evidence="1">
    <location>
        <begin position="221"/>
        <end position="308"/>
    </location>
</feature>
<dbReference type="AlphaFoldDB" id="A0A1Y2DUC7"/>
<evidence type="ECO:0000313" key="2">
    <source>
        <dbReference type="EMBL" id="ORY62847.1"/>
    </source>
</evidence>
<dbReference type="InParanoid" id="A0A1Y2DUC7"/>
<sequence length="425" mass="45259">MYPTTPPHSPSNPLLPSSPLTRLTCLPPSPSSPLHPPIPRPPPLVHQFIKEEEDPPLPPPNDDSKGPLFLSIDAAQNKLRACVLDDRLQVVWVEQVQVDTELAEYGSTRNGVYTLGFEITCPSELRIKAVDLLLEKLALQGPEGMLARVKALSGAAQSSSPHLLSPSFSPLLQSIHSPTFATHRLSSLLTSSTAFSLPTPPTRSDTSAARQVREIEKAVGRAALSEVESGRQMRAPPSTPVEGERGISATASASASVAGEDDPLPSSPSASIPITPPPPSPHIHTPSHPHTQPSLNTHSLPSPLTHGRHLLTSLTGVPLTPGSMAAQLLKIRQADDEARSRRAAAAAAEEEGEGEEEKEGTSDWSGEESREDSTAGVLERTENVVLESTLLSSLFLDSLQQTPPTLPLLVFTPPTPTLGIPSCWE</sequence>
<dbReference type="EMBL" id="MCGR01000069">
    <property type="protein sequence ID" value="ORY62847.1"/>
    <property type="molecule type" value="Genomic_DNA"/>
</dbReference>
<gene>
    <name evidence="2" type="ORF">BCR35DRAFT_188524</name>
</gene>
<name>A0A1Y2DUC7_9BASI</name>
<feature type="compositionally biased region" description="Low complexity" evidence="1">
    <location>
        <begin position="11"/>
        <end position="26"/>
    </location>
</feature>
<protein>
    <submittedName>
        <fullName evidence="2">Uncharacterized protein</fullName>
    </submittedName>
</protein>
<feature type="compositionally biased region" description="Low complexity" evidence="1">
    <location>
        <begin position="282"/>
        <end position="294"/>
    </location>
</feature>
<dbReference type="Gene3D" id="3.30.420.40">
    <property type="match status" value="1"/>
</dbReference>
<feature type="compositionally biased region" description="Acidic residues" evidence="1">
    <location>
        <begin position="348"/>
        <end position="358"/>
    </location>
</feature>
<evidence type="ECO:0000313" key="3">
    <source>
        <dbReference type="Proteomes" id="UP000193467"/>
    </source>
</evidence>
<organism evidence="2 3">
    <name type="scientific">Leucosporidium creatinivorum</name>
    <dbReference type="NCBI Taxonomy" id="106004"/>
    <lineage>
        <taxon>Eukaryota</taxon>
        <taxon>Fungi</taxon>
        <taxon>Dikarya</taxon>
        <taxon>Basidiomycota</taxon>
        <taxon>Pucciniomycotina</taxon>
        <taxon>Microbotryomycetes</taxon>
        <taxon>Leucosporidiales</taxon>
        <taxon>Leucosporidium</taxon>
    </lineage>
</organism>